<evidence type="ECO:0000256" key="1">
    <source>
        <dbReference type="SAM" id="MobiDB-lite"/>
    </source>
</evidence>
<feature type="compositionally biased region" description="Basic and acidic residues" evidence="1">
    <location>
        <begin position="300"/>
        <end position="309"/>
    </location>
</feature>
<reference evidence="2 3" key="1">
    <citation type="journal article" date="2021" name="Sci. Rep.">
        <title>The distribution of antibiotic resistance genes in chicken gut microbiota commensals.</title>
        <authorList>
            <person name="Juricova H."/>
            <person name="Matiasovicova J."/>
            <person name="Kubasova T."/>
            <person name="Cejkova D."/>
            <person name="Rychlik I."/>
        </authorList>
    </citation>
    <scope>NUCLEOTIDE SEQUENCE [LARGE SCALE GENOMIC DNA]</scope>
    <source>
        <strain evidence="2 3">An773</strain>
    </source>
</reference>
<proteinExistence type="predicted"/>
<accession>A0ABS2E7I6</accession>
<name>A0ABS2E7I6_9FIRM</name>
<organism evidence="2 3">
    <name type="scientific">Faecalicatena fissicatena</name>
    <dbReference type="NCBI Taxonomy" id="290055"/>
    <lineage>
        <taxon>Bacteria</taxon>
        <taxon>Bacillati</taxon>
        <taxon>Bacillota</taxon>
        <taxon>Clostridia</taxon>
        <taxon>Lachnospirales</taxon>
        <taxon>Lachnospiraceae</taxon>
        <taxon>Faecalicatena</taxon>
    </lineage>
</organism>
<feature type="region of interest" description="Disordered" evidence="1">
    <location>
        <begin position="300"/>
        <end position="319"/>
    </location>
</feature>
<evidence type="ECO:0000313" key="2">
    <source>
        <dbReference type="EMBL" id="MBM6737597.1"/>
    </source>
</evidence>
<protein>
    <submittedName>
        <fullName evidence="2">3-isopropylmalate dehydrogenase</fullName>
    </submittedName>
</protein>
<gene>
    <name evidence="2" type="ORF">H7U36_05670</name>
</gene>
<comment type="caution">
    <text evidence="2">The sequence shown here is derived from an EMBL/GenBank/DDBJ whole genome shotgun (WGS) entry which is preliminary data.</text>
</comment>
<dbReference type="RefSeq" id="WP_138303419.1">
    <property type="nucleotide sequence ID" value="NZ_JACLYY010000004.1"/>
</dbReference>
<dbReference type="Proteomes" id="UP000716906">
    <property type="component" value="Unassembled WGS sequence"/>
</dbReference>
<dbReference type="EMBL" id="JACLYY010000004">
    <property type="protein sequence ID" value="MBM6737597.1"/>
    <property type="molecule type" value="Genomic_DNA"/>
</dbReference>
<keyword evidence="3" id="KW-1185">Reference proteome</keyword>
<sequence length="319" mass="37422">MEQEKRRLSWHPAFGAVLRIELEKELDLLEIVDECQLTKEPLQMDVLVVKKEKGVRLEKNIGRIFKSYNIIEYKSPEDYLSINDFYKVYAYACLYQSDTDRVMEVDPEEITLTFVCMRYPRKLLGHLKKARGMKVSRQGDGIYYLEGDALAMQLLVTRELSERDNYWLQHLRGNLKEGRELQDLMERYERHRHSKWYQAAMDLIVRANWDRMKEEKEMCEALRELFADELQESKEQGEETKLISWICAKLKKDKPISAIIEDFGELGEPEEKVSLICETARRFAPDYDVDEIYAALAERGRRGTGEKQVNEPSGCVSGK</sequence>
<evidence type="ECO:0000313" key="3">
    <source>
        <dbReference type="Proteomes" id="UP000716906"/>
    </source>
</evidence>